<evidence type="ECO:0000256" key="3">
    <source>
        <dbReference type="ARBA" id="ARBA00022448"/>
    </source>
</evidence>
<dbReference type="GO" id="GO:0016020">
    <property type="term" value="C:membrane"/>
    <property type="evidence" value="ECO:0007669"/>
    <property type="project" value="UniProtKB-SubCell"/>
</dbReference>
<dbReference type="PANTHER" id="PTHR11730:SF6">
    <property type="entry name" value="AMMONIUM TRANSPORTER"/>
    <property type="match status" value="1"/>
</dbReference>
<accession>A0A7C8KQH2</accession>
<feature type="transmembrane region" description="Helical" evidence="8">
    <location>
        <begin position="110"/>
        <end position="132"/>
    </location>
</feature>
<dbReference type="PANTHER" id="PTHR11730">
    <property type="entry name" value="AMMONIUM TRANSPORTER"/>
    <property type="match status" value="1"/>
</dbReference>
<keyword evidence="3" id="KW-0813">Transport</keyword>
<comment type="similarity">
    <text evidence="2">Belongs to the ammonia transporter channel (TC 1.A.11.2) family.</text>
</comment>
<evidence type="ECO:0000259" key="9">
    <source>
        <dbReference type="Pfam" id="PF00909"/>
    </source>
</evidence>
<name>A0A7C8KQH2_9BACI</name>
<comment type="caution">
    <text evidence="10">The sequence shown here is derived from an EMBL/GenBank/DDBJ whole genome shotgun (WGS) entry which is preliminary data.</text>
</comment>
<feature type="transmembrane region" description="Helical" evidence="8">
    <location>
        <begin position="221"/>
        <end position="243"/>
    </location>
</feature>
<keyword evidence="4 8" id="KW-0812">Transmembrane</keyword>
<feature type="transmembrane region" description="Helical" evidence="8">
    <location>
        <begin position="20"/>
        <end position="42"/>
    </location>
</feature>
<dbReference type="GO" id="GO:0097272">
    <property type="term" value="P:ammonium homeostasis"/>
    <property type="evidence" value="ECO:0007669"/>
    <property type="project" value="TreeGrafter"/>
</dbReference>
<keyword evidence="11" id="KW-1185">Reference proteome</keyword>
<dbReference type="GO" id="GO:0008519">
    <property type="term" value="F:ammonium channel activity"/>
    <property type="evidence" value="ECO:0007669"/>
    <property type="project" value="InterPro"/>
</dbReference>
<feature type="transmembrane region" description="Helical" evidence="8">
    <location>
        <begin position="370"/>
        <end position="394"/>
    </location>
</feature>
<protein>
    <submittedName>
        <fullName evidence="10">Ammonium transporter</fullName>
    </submittedName>
</protein>
<gene>
    <name evidence="10" type="ORF">F9U64_09480</name>
</gene>
<evidence type="ECO:0000256" key="1">
    <source>
        <dbReference type="ARBA" id="ARBA00004141"/>
    </source>
</evidence>
<proteinExistence type="inferred from homology"/>
<reference evidence="10 11" key="1">
    <citation type="submission" date="2019-10" db="EMBL/GenBank/DDBJ databases">
        <title>Gracilibacillus sp. nov. isolated from rice seeds.</title>
        <authorList>
            <person name="He S."/>
        </authorList>
    </citation>
    <scope>NUCLEOTIDE SEQUENCE [LARGE SCALE GENOMIC DNA]</scope>
    <source>
        <strain evidence="10 11">TD8</strain>
    </source>
</reference>
<feature type="transmembrane region" description="Helical" evidence="8">
    <location>
        <begin position="180"/>
        <end position="200"/>
    </location>
</feature>
<keyword evidence="7" id="KW-0924">Ammonia transport</keyword>
<feature type="transmembrane region" description="Helical" evidence="8">
    <location>
        <begin position="284"/>
        <end position="301"/>
    </location>
</feature>
<sequence>MDLAELNEAYQMLGNISMEIYYWWAIAFMFAIHAGFLSLEVGVSRVKNVLASSIKNFMTLAIVFPTFYFFGWWIYNAFTNGLIPRFDEVALAALPWSSSMGPNLSDNMTGVFWGAFALFAATTASILSGSVIERIRLSAFVILASILGSVIWILGASWGWHGEGWMLLELGYHDVGASGVVHLVAGFFAFGVVLNLGPRIGKYLKDGKIAKILPHNLPSTFLGLMLIFVGFFGFLAGCLIFVVGDQWTTIYGTPATLSAFAFNGLMGFAGGIIGAYIGSKGEPFWTISGGLAGFISVAAGIDLYHPALALVIGAIGSFLVAKIGELLEKKGVDDPVGAISVHGFAGAWGVVAVGIFAAGYPNISGPEISFFGQLAGMLISAMLGFIPGFVISFVMKKMNVLRIPAEVEAVGLDISEVPASAFPEGIPVTNDISFFNKKTS</sequence>
<evidence type="ECO:0000313" key="10">
    <source>
        <dbReference type="EMBL" id="KAB8137460.1"/>
    </source>
</evidence>
<dbReference type="RefSeq" id="WP_153402789.1">
    <property type="nucleotide sequence ID" value="NZ_ML762429.1"/>
</dbReference>
<dbReference type="Proteomes" id="UP000480246">
    <property type="component" value="Unassembled WGS sequence"/>
</dbReference>
<evidence type="ECO:0000256" key="7">
    <source>
        <dbReference type="ARBA" id="ARBA00023177"/>
    </source>
</evidence>
<dbReference type="Pfam" id="PF00909">
    <property type="entry name" value="Ammonium_transp"/>
    <property type="match status" value="1"/>
</dbReference>
<feature type="transmembrane region" description="Helical" evidence="8">
    <location>
        <begin position="336"/>
        <end position="358"/>
    </location>
</feature>
<keyword evidence="6 8" id="KW-0472">Membrane</keyword>
<evidence type="ECO:0000313" key="11">
    <source>
        <dbReference type="Proteomes" id="UP000480246"/>
    </source>
</evidence>
<dbReference type="AlphaFoldDB" id="A0A7C8KQH2"/>
<dbReference type="OrthoDB" id="9814202at2"/>
<dbReference type="EMBL" id="WEID01000046">
    <property type="protein sequence ID" value="KAB8137460.1"/>
    <property type="molecule type" value="Genomic_DNA"/>
</dbReference>
<feature type="transmembrane region" description="Helical" evidence="8">
    <location>
        <begin position="54"/>
        <end position="75"/>
    </location>
</feature>
<evidence type="ECO:0000256" key="6">
    <source>
        <dbReference type="ARBA" id="ARBA00023136"/>
    </source>
</evidence>
<dbReference type="SUPFAM" id="SSF111352">
    <property type="entry name" value="Ammonium transporter"/>
    <property type="match status" value="1"/>
</dbReference>
<evidence type="ECO:0000256" key="4">
    <source>
        <dbReference type="ARBA" id="ARBA00022692"/>
    </source>
</evidence>
<comment type="subcellular location">
    <subcellularLocation>
        <location evidence="1">Membrane</location>
        <topology evidence="1">Multi-pass membrane protein</topology>
    </subcellularLocation>
</comment>
<evidence type="ECO:0000256" key="8">
    <source>
        <dbReference type="SAM" id="Phobius"/>
    </source>
</evidence>
<feature type="transmembrane region" description="Helical" evidence="8">
    <location>
        <begin position="307"/>
        <end position="324"/>
    </location>
</feature>
<dbReference type="Gene3D" id="1.10.3430.10">
    <property type="entry name" value="Ammonium transporter AmtB like domains"/>
    <property type="match status" value="1"/>
</dbReference>
<organism evidence="10 11">
    <name type="scientific">Gracilibacillus oryzae</name>
    <dbReference type="NCBI Taxonomy" id="1672701"/>
    <lineage>
        <taxon>Bacteria</taxon>
        <taxon>Bacillati</taxon>
        <taxon>Bacillota</taxon>
        <taxon>Bacilli</taxon>
        <taxon>Bacillales</taxon>
        <taxon>Bacillaceae</taxon>
        <taxon>Gracilibacillus</taxon>
    </lineage>
</organism>
<dbReference type="InterPro" id="IPR024041">
    <property type="entry name" value="NH4_transpt_AmtB-like_dom"/>
</dbReference>
<feature type="transmembrane region" description="Helical" evidence="8">
    <location>
        <begin position="255"/>
        <end position="277"/>
    </location>
</feature>
<feature type="domain" description="Ammonium transporter AmtB-like" evidence="9">
    <location>
        <begin position="25"/>
        <end position="418"/>
    </location>
</feature>
<evidence type="ECO:0000256" key="2">
    <source>
        <dbReference type="ARBA" id="ARBA00005887"/>
    </source>
</evidence>
<feature type="transmembrane region" description="Helical" evidence="8">
    <location>
        <begin position="139"/>
        <end position="160"/>
    </location>
</feature>
<keyword evidence="5 8" id="KW-1133">Transmembrane helix</keyword>
<evidence type="ECO:0000256" key="5">
    <source>
        <dbReference type="ARBA" id="ARBA00022989"/>
    </source>
</evidence>
<dbReference type="InterPro" id="IPR029020">
    <property type="entry name" value="Ammonium/urea_transptr"/>
</dbReference>